<accession>A0A1F6C490</accession>
<dbReference type="EMBL" id="MFKP01000024">
    <property type="protein sequence ID" value="OGG44014.1"/>
    <property type="molecule type" value="Genomic_DNA"/>
</dbReference>
<evidence type="ECO:0000313" key="3">
    <source>
        <dbReference type="Proteomes" id="UP000178249"/>
    </source>
</evidence>
<dbReference type="AlphaFoldDB" id="A0A1F6C490"/>
<comment type="caution">
    <text evidence="2">The sequence shown here is derived from an EMBL/GenBank/DDBJ whole genome shotgun (WGS) entry which is preliminary data.</text>
</comment>
<feature type="region of interest" description="Disordered" evidence="1">
    <location>
        <begin position="1"/>
        <end position="24"/>
    </location>
</feature>
<proteinExistence type="predicted"/>
<sequence>MKFGGKFGGRSSGSREGDPINLEIVRRTRDEAAKAVGLVKAEPESGPVSNTKGERLKSGEIEALEILAPFLKTIQTTHEGIAIRELQEKCNVETLEELRLASLTISRNRLATHFSKKFNWRKIIDAALREALAKASE</sequence>
<evidence type="ECO:0000256" key="1">
    <source>
        <dbReference type="SAM" id="MobiDB-lite"/>
    </source>
</evidence>
<protein>
    <submittedName>
        <fullName evidence="2">Uncharacterized protein</fullName>
    </submittedName>
</protein>
<name>A0A1F6C490_9BACT</name>
<organism evidence="2 3">
    <name type="scientific">Candidatus Kaiserbacteria bacterium RIFCSPHIGHO2_01_FULL_48_10</name>
    <dbReference type="NCBI Taxonomy" id="1798476"/>
    <lineage>
        <taxon>Bacteria</taxon>
        <taxon>Candidatus Kaiseribacteriota</taxon>
    </lineage>
</organism>
<evidence type="ECO:0000313" key="2">
    <source>
        <dbReference type="EMBL" id="OGG44014.1"/>
    </source>
</evidence>
<gene>
    <name evidence="2" type="ORF">A2841_04020</name>
</gene>
<dbReference type="Proteomes" id="UP000178249">
    <property type="component" value="Unassembled WGS sequence"/>
</dbReference>
<reference evidence="2 3" key="1">
    <citation type="journal article" date="2016" name="Nat. Commun.">
        <title>Thousands of microbial genomes shed light on interconnected biogeochemical processes in an aquifer system.</title>
        <authorList>
            <person name="Anantharaman K."/>
            <person name="Brown C.T."/>
            <person name="Hug L.A."/>
            <person name="Sharon I."/>
            <person name="Castelle C.J."/>
            <person name="Probst A.J."/>
            <person name="Thomas B.C."/>
            <person name="Singh A."/>
            <person name="Wilkins M.J."/>
            <person name="Karaoz U."/>
            <person name="Brodie E.L."/>
            <person name="Williams K.H."/>
            <person name="Hubbard S.S."/>
            <person name="Banfield J.F."/>
        </authorList>
    </citation>
    <scope>NUCLEOTIDE SEQUENCE [LARGE SCALE GENOMIC DNA]</scope>
</reference>
<feature type="compositionally biased region" description="Basic and acidic residues" evidence="1">
    <location>
        <begin position="13"/>
        <end position="24"/>
    </location>
</feature>
<feature type="compositionally biased region" description="Gly residues" evidence="1">
    <location>
        <begin position="1"/>
        <end position="11"/>
    </location>
</feature>